<protein>
    <submittedName>
        <fullName evidence="1">DivIVA domain-containing protein</fullName>
    </submittedName>
</protein>
<reference evidence="1 2" key="1">
    <citation type="submission" date="2020-08" db="EMBL/GenBank/DDBJ databases">
        <title>Sequencing the genomes of 1000 actinobacteria strains.</title>
        <authorList>
            <person name="Klenk H.-P."/>
        </authorList>
    </citation>
    <scope>NUCLEOTIDE SEQUENCE [LARGE SCALE GENOMIC DNA]</scope>
    <source>
        <strain evidence="1 2">DSM 45809</strain>
    </source>
</reference>
<gene>
    <name evidence="1" type="ORF">BJY16_005944</name>
</gene>
<comment type="caution">
    <text evidence="1">The sequence shown here is derived from an EMBL/GenBank/DDBJ whole genome shotgun (WGS) entry which is preliminary data.</text>
</comment>
<dbReference type="RefSeq" id="WP_185042840.1">
    <property type="nucleotide sequence ID" value="NZ_BAABFG010000005.1"/>
</dbReference>
<name>A0A7W7MA52_9ACTN</name>
<keyword evidence="2" id="KW-1185">Reference proteome</keyword>
<organism evidence="1 2">
    <name type="scientific">Actinoplanes octamycinicus</name>
    <dbReference type="NCBI Taxonomy" id="135948"/>
    <lineage>
        <taxon>Bacteria</taxon>
        <taxon>Bacillati</taxon>
        <taxon>Actinomycetota</taxon>
        <taxon>Actinomycetes</taxon>
        <taxon>Micromonosporales</taxon>
        <taxon>Micromonosporaceae</taxon>
        <taxon>Actinoplanes</taxon>
    </lineage>
</organism>
<evidence type="ECO:0000313" key="2">
    <source>
        <dbReference type="Proteomes" id="UP000546162"/>
    </source>
</evidence>
<proteinExistence type="predicted"/>
<dbReference type="InterPro" id="IPR019933">
    <property type="entry name" value="DivIVA_domain"/>
</dbReference>
<sequence>MANDFTVVLRGYDRGEVDRAIAQAEQALDSGSEFSRAAARDTLAAATFMVRLRGYDRAQVEAHVNRLRQALSQAP</sequence>
<dbReference type="Proteomes" id="UP000546162">
    <property type="component" value="Unassembled WGS sequence"/>
</dbReference>
<accession>A0A7W7MA52</accession>
<dbReference type="NCBIfam" id="TIGR03544">
    <property type="entry name" value="DivI1A_domain"/>
    <property type="match status" value="1"/>
</dbReference>
<evidence type="ECO:0000313" key="1">
    <source>
        <dbReference type="EMBL" id="MBB4742485.1"/>
    </source>
</evidence>
<dbReference type="AlphaFoldDB" id="A0A7W7MA52"/>
<dbReference type="EMBL" id="JACHNB010000001">
    <property type="protein sequence ID" value="MBB4742485.1"/>
    <property type="molecule type" value="Genomic_DNA"/>
</dbReference>